<proteinExistence type="predicted"/>
<dbReference type="EMBL" id="JACOGA010000001">
    <property type="protein sequence ID" value="MBC3872028.1"/>
    <property type="molecule type" value="Genomic_DNA"/>
</dbReference>
<name>A0ABR6Y5Z3_9BURK</name>
<accession>A0ABR6Y5Z3</accession>
<evidence type="ECO:0000313" key="2">
    <source>
        <dbReference type="Proteomes" id="UP000624279"/>
    </source>
</evidence>
<dbReference type="Proteomes" id="UP000624279">
    <property type="component" value="Unassembled WGS sequence"/>
</dbReference>
<evidence type="ECO:0000313" key="1">
    <source>
        <dbReference type="EMBL" id="MBC3872028.1"/>
    </source>
</evidence>
<comment type="caution">
    <text evidence="1">The sequence shown here is derived from an EMBL/GenBank/DDBJ whole genome shotgun (WGS) entry which is preliminary data.</text>
</comment>
<dbReference type="RefSeq" id="WP_186940048.1">
    <property type="nucleotide sequence ID" value="NZ_JACOGA010000001.1"/>
</dbReference>
<gene>
    <name evidence="1" type="ORF">H8K55_00390</name>
</gene>
<sequence length="94" mass="10559">MANCQITCITKTNPQSSHEHITHVGNSAWSMKRLTVEDVIRRIRSNTDTFYVKDSRGNVAQVGVVEATPGRRAHIRTYADGKWTDNLLSLNQCS</sequence>
<keyword evidence="2" id="KW-1185">Reference proteome</keyword>
<dbReference type="InterPro" id="IPR024997">
    <property type="entry name" value="DUF3892"/>
</dbReference>
<protein>
    <submittedName>
        <fullName evidence="1">DUF3892 domain-containing protein</fullName>
    </submittedName>
</protein>
<reference evidence="1 2" key="1">
    <citation type="submission" date="2020-08" db="EMBL/GenBank/DDBJ databases">
        <title>Novel species isolated from subtropical streams in China.</title>
        <authorList>
            <person name="Lu H."/>
        </authorList>
    </citation>
    <scope>NUCLEOTIDE SEQUENCE [LARGE SCALE GENOMIC DNA]</scope>
    <source>
        <strain evidence="1 2">LX15W</strain>
    </source>
</reference>
<dbReference type="Pfam" id="PF13031">
    <property type="entry name" value="DUF3892"/>
    <property type="match status" value="1"/>
</dbReference>
<organism evidence="1 2">
    <name type="scientific">Undibacterium flavidum</name>
    <dbReference type="NCBI Taxonomy" id="2762297"/>
    <lineage>
        <taxon>Bacteria</taxon>
        <taxon>Pseudomonadati</taxon>
        <taxon>Pseudomonadota</taxon>
        <taxon>Betaproteobacteria</taxon>
        <taxon>Burkholderiales</taxon>
        <taxon>Oxalobacteraceae</taxon>
        <taxon>Undibacterium</taxon>
    </lineage>
</organism>